<organism>
    <name type="scientific">Serpula lacrymans var. lacrymans (strain S7.9)</name>
    <name type="common">Dry rot fungus</name>
    <dbReference type="NCBI Taxonomy" id="578457"/>
    <lineage>
        <taxon>Eukaryota</taxon>
        <taxon>Fungi</taxon>
        <taxon>Dikarya</taxon>
        <taxon>Basidiomycota</taxon>
        <taxon>Agaricomycotina</taxon>
        <taxon>Agaricomycetes</taxon>
        <taxon>Agaricomycetidae</taxon>
        <taxon>Boletales</taxon>
        <taxon>Coniophorineae</taxon>
        <taxon>Serpulaceae</taxon>
        <taxon>Serpula</taxon>
    </lineage>
</organism>
<dbReference type="HOGENOM" id="CLU_1235694_0_0_1"/>
<gene>
    <name evidence="1" type="ORF">SERLADRAFT_409726</name>
</gene>
<proteinExistence type="predicted"/>
<dbReference type="KEGG" id="sla:SERLADRAFT_409726"/>
<accession>F8P3J3</accession>
<protein>
    <submittedName>
        <fullName evidence="1">Uncharacterized protein</fullName>
    </submittedName>
</protein>
<sequence length="224" mass="25564">MNDIMHALEPRFWEEISMHKDDIFRHVSIKFQYKVLVTFVTNAALPEYLIHFVDWYFVYYIRLSKKTGKMAKGCTLIHKDASDMPCKCFRAGAEFVGMQLFVWDDGGRDVRLTDNPAWANTSTTFSGTPVEWQNKPRIAFFCGSGSRAFLRFCGLSMIELIIAQSCSAVADIVLNCKPWHSRPSSSTSLHNTPVTSVNDQESTGCREFVWLYSTLQNSLDQLGY</sequence>
<reference evidence="1" key="1">
    <citation type="submission" date="2011-04" db="EMBL/GenBank/DDBJ databases">
        <title>Evolution of plant cell wall degrading machinery underlies the functional diversity of forest fungi.</title>
        <authorList>
            <consortium name="US DOE Joint Genome Institute (JGI-PGF)"/>
            <person name="Eastwood D.C."/>
            <person name="Floudas D."/>
            <person name="Binder M."/>
            <person name="Majcherczyk A."/>
            <person name="Schneider P."/>
            <person name="Aerts A."/>
            <person name="Asiegbu F.O."/>
            <person name="Baker S.E."/>
            <person name="Barry K."/>
            <person name="Bendiksby M."/>
            <person name="Blumentritt M."/>
            <person name="Coutinho P.M."/>
            <person name="Cullen D."/>
            <person name="Cullen D."/>
            <person name="Gathman A."/>
            <person name="Goodell B."/>
            <person name="Henrissat B."/>
            <person name="Ihrmark K."/>
            <person name="Kauserud H."/>
            <person name="Kohler A."/>
            <person name="LaButti K."/>
            <person name="Lapidus A."/>
            <person name="Lavin J.L."/>
            <person name="Lee Y.-H."/>
            <person name="Lindquist E."/>
            <person name="Lilly W."/>
            <person name="Lucas S."/>
            <person name="Morin E."/>
            <person name="Murat C."/>
            <person name="Oguiza J.A."/>
            <person name="Park J."/>
            <person name="Pisabarro A.G."/>
            <person name="Riley R."/>
            <person name="Rosling A."/>
            <person name="Salamov A."/>
            <person name="Schmidt O."/>
            <person name="Schmutz J."/>
            <person name="Skrede I."/>
            <person name="Stenlid J."/>
            <person name="Wiebenga A."/>
            <person name="Xie X."/>
            <person name="Kues U."/>
            <person name="Hibbett D.S."/>
            <person name="Hoffmeister D."/>
            <person name="Hogberg N."/>
            <person name="Martin F."/>
            <person name="Grigoriev I.V."/>
            <person name="Watkinson S.C."/>
        </authorList>
    </citation>
    <scope>NUCLEOTIDE SEQUENCE</scope>
    <source>
        <strain evidence="1">S7.9</strain>
    </source>
</reference>
<name>F8P3J3_SERL9</name>
<dbReference type="Proteomes" id="UP000008064">
    <property type="component" value="Unassembled WGS sequence"/>
</dbReference>
<dbReference type="RefSeq" id="XP_007320630.1">
    <property type="nucleotide sequence ID" value="XM_007320568.1"/>
</dbReference>
<dbReference type="GeneID" id="18812840"/>
<dbReference type="EMBL" id="GL945437">
    <property type="protein sequence ID" value="EGO22092.1"/>
    <property type="molecule type" value="Genomic_DNA"/>
</dbReference>
<dbReference type="AlphaFoldDB" id="F8P3J3"/>
<evidence type="ECO:0000313" key="1">
    <source>
        <dbReference type="EMBL" id="EGO22092.1"/>
    </source>
</evidence>